<dbReference type="InterPro" id="IPR019888">
    <property type="entry name" value="Tscrpt_reg_AsnC-like"/>
</dbReference>
<keyword evidence="2 5" id="KW-0238">DNA-binding</keyword>
<protein>
    <submittedName>
        <fullName evidence="5">DNA-binding Lrp family transcriptional regulator</fullName>
    </submittedName>
</protein>
<dbReference type="PROSITE" id="PS00519">
    <property type="entry name" value="HTH_ASNC_1"/>
    <property type="match status" value="1"/>
</dbReference>
<dbReference type="PANTHER" id="PTHR30154:SF34">
    <property type="entry name" value="TRANSCRIPTIONAL REGULATOR AZLB"/>
    <property type="match status" value="1"/>
</dbReference>
<accession>A0A7W8HLA0</accession>
<sequence>MLPKLDKFDHAILKILQDDARTTNVEIADRVGLSQSPCLRRIRLMEESGVIRGYRADLDRRMLGLELTVFVAFKVARHTRENADALHEALLDIPEVVACYMISGESDFLAEVVVENLSAYETLLTEKLLVLPNVTDIRSNFAIRSVKTGAPLKLPVQT</sequence>
<dbReference type="AlphaFoldDB" id="A0A7W8HLA0"/>
<dbReference type="PRINTS" id="PR00033">
    <property type="entry name" value="HTHASNC"/>
</dbReference>
<dbReference type="Proteomes" id="UP000550895">
    <property type="component" value="Unassembled WGS sequence"/>
</dbReference>
<reference evidence="5 6" key="1">
    <citation type="submission" date="2020-08" db="EMBL/GenBank/DDBJ databases">
        <title>Genomic Encyclopedia of Type Strains, Phase IV (KMG-IV): sequencing the most valuable type-strain genomes for metagenomic binning, comparative biology and taxonomic classification.</title>
        <authorList>
            <person name="Goeker M."/>
        </authorList>
    </citation>
    <scope>NUCLEOTIDE SEQUENCE [LARGE SCALE GENOMIC DNA]</scope>
    <source>
        <strain evidence="5 6">DSM 26376</strain>
    </source>
</reference>
<dbReference type="InterPro" id="IPR011991">
    <property type="entry name" value="ArsR-like_HTH"/>
</dbReference>
<name>A0A7W8HLA0_9HYPH</name>
<dbReference type="InterPro" id="IPR019885">
    <property type="entry name" value="Tscrpt_reg_HTH_AsnC-type_CS"/>
</dbReference>
<evidence type="ECO:0000259" key="4">
    <source>
        <dbReference type="PROSITE" id="PS50956"/>
    </source>
</evidence>
<dbReference type="SUPFAM" id="SSF46785">
    <property type="entry name" value="Winged helix' DNA-binding domain"/>
    <property type="match status" value="1"/>
</dbReference>
<keyword evidence="6" id="KW-1185">Reference proteome</keyword>
<evidence type="ECO:0000256" key="2">
    <source>
        <dbReference type="ARBA" id="ARBA00023125"/>
    </source>
</evidence>
<dbReference type="Gene3D" id="3.30.70.920">
    <property type="match status" value="1"/>
</dbReference>
<evidence type="ECO:0000256" key="1">
    <source>
        <dbReference type="ARBA" id="ARBA00023015"/>
    </source>
</evidence>
<dbReference type="PROSITE" id="PS50956">
    <property type="entry name" value="HTH_ASNC_2"/>
    <property type="match status" value="1"/>
</dbReference>
<dbReference type="InterPro" id="IPR000485">
    <property type="entry name" value="AsnC-type_HTH_dom"/>
</dbReference>
<dbReference type="InterPro" id="IPR036390">
    <property type="entry name" value="WH_DNA-bd_sf"/>
</dbReference>
<gene>
    <name evidence="5" type="ORF">HNR26_000227</name>
</gene>
<dbReference type="SMART" id="SM00344">
    <property type="entry name" value="HTH_ASNC"/>
    <property type="match status" value="1"/>
</dbReference>
<dbReference type="InterPro" id="IPR019887">
    <property type="entry name" value="Tscrpt_reg_AsnC/Lrp_C"/>
</dbReference>
<proteinExistence type="predicted"/>
<dbReference type="EMBL" id="JACHGA010000001">
    <property type="protein sequence ID" value="MBB5274189.1"/>
    <property type="molecule type" value="Genomic_DNA"/>
</dbReference>
<feature type="domain" description="HTH asnC-type" evidence="4">
    <location>
        <begin position="5"/>
        <end position="66"/>
    </location>
</feature>
<evidence type="ECO:0000256" key="3">
    <source>
        <dbReference type="ARBA" id="ARBA00023163"/>
    </source>
</evidence>
<dbReference type="Pfam" id="PF13412">
    <property type="entry name" value="HTH_24"/>
    <property type="match status" value="1"/>
</dbReference>
<dbReference type="InterPro" id="IPR036388">
    <property type="entry name" value="WH-like_DNA-bd_sf"/>
</dbReference>
<dbReference type="CDD" id="cd00090">
    <property type="entry name" value="HTH_ARSR"/>
    <property type="match status" value="1"/>
</dbReference>
<comment type="caution">
    <text evidence="5">The sequence shown here is derived from an EMBL/GenBank/DDBJ whole genome shotgun (WGS) entry which is preliminary data.</text>
</comment>
<dbReference type="GO" id="GO:0043200">
    <property type="term" value="P:response to amino acid"/>
    <property type="evidence" value="ECO:0007669"/>
    <property type="project" value="TreeGrafter"/>
</dbReference>
<evidence type="ECO:0000313" key="6">
    <source>
        <dbReference type="Proteomes" id="UP000550895"/>
    </source>
</evidence>
<dbReference type="PANTHER" id="PTHR30154">
    <property type="entry name" value="LEUCINE-RESPONSIVE REGULATORY PROTEIN"/>
    <property type="match status" value="1"/>
</dbReference>
<dbReference type="Pfam" id="PF01037">
    <property type="entry name" value="AsnC_trans_reg"/>
    <property type="match status" value="1"/>
</dbReference>
<dbReference type="GO" id="GO:0005829">
    <property type="term" value="C:cytosol"/>
    <property type="evidence" value="ECO:0007669"/>
    <property type="project" value="TreeGrafter"/>
</dbReference>
<dbReference type="GO" id="GO:0006355">
    <property type="term" value="P:regulation of DNA-templated transcription"/>
    <property type="evidence" value="ECO:0007669"/>
    <property type="project" value="UniProtKB-ARBA"/>
</dbReference>
<keyword evidence="3" id="KW-0804">Transcription</keyword>
<organism evidence="5 6">
    <name type="scientific">Rhizobium rosettiformans</name>
    <dbReference type="NCBI Taxonomy" id="1368430"/>
    <lineage>
        <taxon>Bacteria</taxon>
        <taxon>Pseudomonadati</taxon>
        <taxon>Pseudomonadota</taxon>
        <taxon>Alphaproteobacteria</taxon>
        <taxon>Hyphomicrobiales</taxon>
        <taxon>Rhizobiaceae</taxon>
        <taxon>Rhizobium/Agrobacterium group</taxon>
        <taxon>Rhizobium</taxon>
    </lineage>
</organism>
<evidence type="ECO:0000313" key="5">
    <source>
        <dbReference type="EMBL" id="MBB5274189.1"/>
    </source>
</evidence>
<dbReference type="GO" id="GO:0043565">
    <property type="term" value="F:sequence-specific DNA binding"/>
    <property type="evidence" value="ECO:0007669"/>
    <property type="project" value="InterPro"/>
</dbReference>
<dbReference type="Gene3D" id="1.10.10.10">
    <property type="entry name" value="Winged helix-like DNA-binding domain superfamily/Winged helix DNA-binding domain"/>
    <property type="match status" value="1"/>
</dbReference>
<keyword evidence="1" id="KW-0805">Transcription regulation</keyword>